<evidence type="ECO:0008006" key="5">
    <source>
        <dbReference type="Google" id="ProtNLM"/>
    </source>
</evidence>
<dbReference type="OrthoDB" id="10253878at2759"/>
<protein>
    <recommendedName>
        <fullName evidence="5">Type 2A phosphatase activator TIP41</fullName>
    </recommendedName>
</protein>
<dbReference type="InterPro" id="IPR051330">
    <property type="entry name" value="Phosphatase_reg/MetRdx"/>
</dbReference>
<dbReference type="GeneID" id="66116542"/>
<dbReference type="PANTHER" id="PTHR21021:SF16">
    <property type="entry name" value="TIP41-LIKE PROTEIN"/>
    <property type="match status" value="1"/>
</dbReference>
<feature type="region of interest" description="Disordered" evidence="2">
    <location>
        <begin position="49"/>
        <end position="107"/>
    </location>
</feature>
<reference evidence="3" key="1">
    <citation type="submission" date="2021-03" db="EMBL/GenBank/DDBJ databases">
        <authorList>
            <person name="Palmer J.M."/>
        </authorList>
    </citation>
    <scope>NUCLEOTIDE SEQUENCE</scope>
    <source>
        <strain evidence="3">ARV_011</strain>
    </source>
</reference>
<proteinExistence type="inferred from homology"/>
<comment type="similarity">
    <text evidence="1">Belongs to the TIP41 family.</text>
</comment>
<evidence type="ECO:0000256" key="2">
    <source>
        <dbReference type="SAM" id="MobiDB-lite"/>
    </source>
</evidence>
<dbReference type="GO" id="GO:0005829">
    <property type="term" value="C:cytosol"/>
    <property type="evidence" value="ECO:0007669"/>
    <property type="project" value="TreeGrafter"/>
</dbReference>
<dbReference type="EMBL" id="JAHMUF010000003">
    <property type="protein sequence ID" value="KAG7195410.1"/>
    <property type="molecule type" value="Genomic_DNA"/>
</dbReference>
<dbReference type="Proteomes" id="UP000790833">
    <property type="component" value="Unassembled WGS sequence"/>
</dbReference>
<accession>A0A9P7VCQ7</accession>
<sequence length="391" mass="43848">MEESNKDNNNRKQRQTFAKPFLVGSINAIEVTQAREMSRLHTIGRLPARGSKLDVKHNTSSSSTTADTSSTSSTTSTRSITSTGSSSIVSTSTDFTSTSTTPTPTVSVPAKSHQGACTNPQCNCCGQVIIPSPQAVFPIKEEPSISVNDWSIFSVKRPILNSVEIDTLNDTRFEFPLPEMIFGHSLMRIIHEPSGLHIEFNAVDALDSLESDSNLKVSYHEEWLEARKKKKEVKKDLDVLKSYDWTYSPNYKGSTSLAFIPTNDKQIPIDRLLQPDPILFFDECVLYEDELGDNGIGILSTKIRVMPTCLLLLCRFFLRIDGVIFRIRDVRIFIDLETNQVLREYKLQEMAYSEVVKLVTGKTDPKKLFRDSNWVANNILVILVTTEIATV</sequence>
<dbReference type="Pfam" id="PF04176">
    <property type="entry name" value="TIP41"/>
    <property type="match status" value="1"/>
</dbReference>
<dbReference type="RefSeq" id="XP_043050955.1">
    <property type="nucleotide sequence ID" value="XM_043193903.1"/>
</dbReference>
<comment type="caution">
    <text evidence="3">The sequence shown here is derived from an EMBL/GenBank/DDBJ whole genome shotgun (WGS) entry which is preliminary data.</text>
</comment>
<keyword evidence="4" id="KW-1185">Reference proteome</keyword>
<organism evidence="3 4">
    <name type="scientific">Scheffersomyces spartinae</name>
    <dbReference type="NCBI Taxonomy" id="45513"/>
    <lineage>
        <taxon>Eukaryota</taxon>
        <taxon>Fungi</taxon>
        <taxon>Dikarya</taxon>
        <taxon>Ascomycota</taxon>
        <taxon>Saccharomycotina</taxon>
        <taxon>Pichiomycetes</taxon>
        <taxon>Debaryomycetaceae</taxon>
        <taxon>Scheffersomyces</taxon>
    </lineage>
</organism>
<evidence type="ECO:0000256" key="1">
    <source>
        <dbReference type="ARBA" id="ARBA00006658"/>
    </source>
</evidence>
<dbReference type="AlphaFoldDB" id="A0A9P7VCQ7"/>
<evidence type="ECO:0000313" key="4">
    <source>
        <dbReference type="Proteomes" id="UP000790833"/>
    </source>
</evidence>
<name>A0A9P7VCQ7_9ASCO</name>
<evidence type="ECO:0000313" key="3">
    <source>
        <dbReference type="EMBL" id="KAG7195410.1"/>
    </source>
</evidence>
<feature type="compositionally biased region" description="Low complexity" evidence="2">
    <location>
        <begin position="59"/>
        <end position="107"/>
    </location>
</feature>
<dbReference type="InterPro" id="IPR007303">
    <property type="entry name" value="TIP41-like"/>
</dbReference>
<dbReference type="GO" id="GO:0031929">
    <property type="term" value="P:TOR signaling"/>
    <property type="evidence" value="ECO:0007669"/>
    <property type="project" value="TreeGrafter"/>
</dbReference>
<gene>
    <name evidence="3" type="ORF">KQ657_003168</name>
</gene>
<dbReference type="PANTHER" id="PTHR21021">
    <property type="entry name" value="GAF/PUTATIVE CYTOSKELETAL PROTEIN"/>
    <property type="match status" value="1"/>
</dbReference>